<evidence type="ECO:0000313" key="3">
    <source>
        <dbReference type="Proteomes" id="UP001228905"/>
    </source>
</evidence>
<dbReference type="CDD" id="cd03801">
    <property type="entry name" value="GT4_PimA-like"/>
    <property type="match status" value="1"/>
</dbReference>
<dbReference type="InterPro" id="IPR050194">
    <property type="entry name" value="Glycosyltransferase_grp1"/>
</dbReference>
<keyword evidence="3" id="KW-1185">Reference proteome</keyword>
<keyword evidence="2" id="KW-0808">Transferase</keyword>
<proteinExistence type="predicted"/>
<dbReference type="GO" id="GO:0016757">
    <property type="term" value="F:glycosyltransferase activity"/>
    <property type="evidence" value="ECO:0007669"/>
    <property type="project" value="UniProtKB-KW"/>
</dbReference>
<dbReference type="PANTHER" id="PTHR45947">
    <property type="entry name" value="SULFOQUINOVOSYL TRANSFERASE SQD2"/>
    <property type="match status" value="1"/>
</dbReference>
<accession>A0ABU0IM68</accession>
<dbReference type="EC" id="2.4.1.-" evidence="2"/>
<keyword evidence="2" id="KW-0328">Glycosyltransferase</keyword>
<sequence>MSQRRSGPILFCATGITETVGGIASANRNVLNALRRLAAEDGRAVRTLVLNEPARRDGDHRAFGGDKIGFSFAVLGGLAGAGLVVFDHVRLALPVLALPRPLRAPVVVCAHGSEASWRIRPESIACYRAADLVLANSSFTLGRMRERFGGGRAVVCPLGLPPQFAVRAAPEPPGGEALTLEAADGAARPLGGQMLLLVGRTDAGEQQKGHRELLAVMPELVRRFPAAQLVFVGAGSDLSALKALAAASPVAGSLFLTGRASDELLERLYRRAFAFTMPSGQEGFGLAYLEAMNWARPCLACHDDGGADVVVDGETGVLIGRPIDLAELTEAIGGLLADPSRARRLGEAGWRRLTERFTSQAHQDRVMDLLRPLLG</sequence>
<dbReference type="Proteomes" id="UP001228905">
    <property type="component" value="Unassembled WGS sequence"/>
</dbReference>
<name>A0ABU0IM68_9CAUL</name>
<feature type="domain" description="Glycosyl transferase family 1" evidence="1">
    <location>
        <begin position="205"/>
        <end position="349"/>
    </location>
</feature>
<dbReference type="EMBL" id="JAUSVS010000001">
    <property type="protein sequence ID" value="MDQ0463122.1"/>
    <property type="molecule type" value="Genomic_DNA"/>
</dbReference>
<dbReference type="InterPro" id="IPR001296">
    <property type="entry name" value="Glyco_trans_1"/>
</dbReference>
<dbReference type="PANTHER" id="PTHR45947:SF3">
    <property type="entry name" value="SULFOQUINOVOSYL TRANSFERASE SQD2"/>
    <property type="match status" value="1"/>
</dbReference>
<reference evidence="2 3" key="1">
    <citation type="submission" date="2023-07" db="EMBL/GenBank/DDBJ databases">
        <title>Genomic Encyclopedia of Type Strains, Phase IV (KMG-IV): sequencing the most valuable type-strain genomes for metagenomic binning, comparative biology and taxonomic classification.</title>
        <authorList>
            <person name="Goeker M."/>
        </authorList>
    </citation>
    <scope>NUCLEOTIDE SEQUENCE [LARGE SCALE GENOMIC DNA]</scope>
    <source>
        <strain evidence="2 3">DSM 18695</strain>
    </source>
</reference>
<dbReference type="Gene3D" id="3.40.50.2000">
    <property type="entry name" value="Glycogen Phosphorylase B"/>
    <property type="match status" value="2"/>
</dbReference>
<evidence type="ECO:0000313" key="2">
    <source>
        <dbReference type="EMBL" id="MDQ0463122.1"/>
    </source>
</evidence>
<comment type="caution">
    <text evidence="2">The sequence shown here is derived from an EMBL/GenBank/DDBJ whole genome shotgun (WGS) entry which is preliminary data.</text>
</comment>
<dbReference type="Pfam" id="PF00534">
    <property type="entry name" value="Glycos_transf_1"/>
    <property type="match status" value="1"/>
</dbReference>
<dbReference type="RefSeq" id="WP_307346467.1">
    <property type="nucleotide sequence ID" value="NZ_JAUSVS010000001.1"/>
</dbReference>
<protein>
    <submittedName>
        <fullName evidence="2">Phosphatidylinositol alpha-1,6-mannosyltransferase</fullName>
        <ecNumber evidence="2">2.4.1.-</ecNumber>
    </submittedName>
</protein>
<evidence type="ECO:0000259" key="1">
    <source>
        <dbReference type="Pfam" id="PF00534"/>
    </source>
</evidence>
<organism evidence="2 3">
    <name type="scientific">Caulobacter ginsengisoli</name>
    <dbReference type="NCBI Taxonomy" id="400775"/>
    <lineage>
        <taxon>Bacteria</taxon>
        <taxon>Pseudomonadati</taxon>
        <taxon>Pseudomonadota</taxon>
        <taxon>Alphaproteobacteria</taxon>
        <taxon>Caulobacterales</taxon>
        <taxon>Caulobacteraceae</taxon>
        <taxon>Caulobacter</taxon>
    </lineage>
</organism>
<gene>
    <name evidence="2" type="ORF">QO010_000870</name>
</gene>
<dbReference type="SUPFAM" id="SSF53756">
    <property type="entry name" value="UDP-Glycosyltransferase/glycogen phosphorylase"/>
    <property type="match status" value="1"/>
</dbReference>